<feature type="region of interest" description="Disordered" evidence="1">
    <location>
        <begin position="105"/>
        <end position="132"/>
    </location>
</feature>
<proteinExistence type="predicted"/>
<gene>
    <name evidence="2" type="ORF">Salat_1591200</name>
</gene>
<feature type="region of interest" description="Disordered" evidence="1">
    <location>
        <begin position="1"/>
        <end position="64"/>
    </location>
</feature>
<evidence type="ECO:0000313" key="3">
    <source>
        <dbReference type="Proteomes" id="UP001293254"/>
    </source>
</evidence>
<organism evidence="2 3">
    <name type="scientific">Sesamum alatum</name>
    <dbReference type="NCBI Taxonomy" id="300844"/>
    <lineage>
        <taxon>Eukaryota</taxon>
        <taxon>Viridiplantae</taxon>
        <taxon>Streptophyta</taxon>
        <taxon>Embryophyta</taxon>
        <taxon>Tracheophyta</taxon>
        <taxon>Spermatophyta</taxon>
        <taxon>Magnoliopsida</taxon>
        <taxon>eudicotyledons</taxon>
        <taxon>Gunneridae</taxon>
        <taxon>Pentapetalae</taxon>
        <taxon>asterids</taxon>
        <taxon>lamiids</taxon>
        <taxon>Lamiales</taxon>
        <taxon>Pedaliaceae</taxon>
        <taxon>Sesamum</taxon>
    </lineage>
</organism>
<protein>
    <submittedName>
        <fullName evidence="2">Uncharacterized protein</fullName>
    </submittedName>
</protein>
<dbReference type="Proteomes" id="UP001293254">
    <property type="component" value="Unassembled WGS sequence"/>
</dbReference>
<reference evidence="2" key="2">
    <citation type="journal article" date="2024" name="Plant">
        <title>Genomic evolution and insights into agronomic trait innovations of Sesamum species.</title>
        <authorList>
            <person name="Miao H."/>
            <person name="Wang L."/>
            <person name="Qu L."/>
            <person name="Liu H."/>
            <person name="Sun Y."/>
            <person name="Le M."/>
            <person name="Wang Q."/>
            <person name="Wei S."/>
            <person name="Zheng Y."/>
            <person name="Lin W."/>
            <person name="Duan Y."/>
            <person name="Cao H."/>
            <person name="Xiong S."/>
            <person name="Wang X."/>
            <person name="Wei L."/>
            <person name="Li C."/>
            <person name="Ma Q."/>
            <person name="Ju M."/>
            <person name="Zhao R."/>
            <person name="Li G."/>
            <person name="Mu C."/>
            <person name="Tian Q."/>
            <person name="Mei H."/>
            <person name="Zhang T."/>
            <person name="Gao T."/>
            <person name="Zhang H."/>
        </authorList>
    </citation>
    <scope>NUCLEOTIDE SEQUENCE</scope>
    <source>
        <strain evidence="2">3651</strain>
    </source>
</reference>
<dbReference type="AlphaFoldDB" id="A0AAE2CJ16"/>
<keyword evidence="3" id="KW-1185">Reference proteome</keyword>
<name>A0AAE2CJ16_9LAMI</name>
<dbReference type="EMBL" id="JACGWO010000006">
    <property type="protein sequence ID" value="KAK4423978.1"/>
    <property type="molecule type" value="Genomic_DNA"/>
</dbReference>
<sequence length="258" mass="27713">MTAFTHHSAEFPPLGTQPPVNSPVPEPTQPSHSSRQGTDAPTPKTFAEAVSSIPRGPVPSGSAYDLRKSFLANMRPAILGEKSFVDEEGEFIEDVSSSDATVNLSHESEGELGVNSTRRSHYSDGECHNSGADNAMVSESNQHAVVPFVPYQECIKISDPVCPLNLNPMDTHTGDQFFQDLTSPIMPSKNCATQLKDEVDSALLSPDQKMNALHKRSKSCGSKAPLFNMSKPAKVLKKVAFLSKDMPTKSASPPSSSS</sequence>
<evidence type="ECO:0000256" key="1">
    <source>
        <dbReference type="SAM" id="MobiDB-lite"/>
    </source>
</evidence>
<accession>A0AAE2CJ16</accession>
<evidence type="ECO:0000313" key="2">
    <source>
        <dbReference type="EMBL" id="KAK4423978.1"/>
    </source>
</evidence>
<comment type="caution">
    <text evidence="2">The sequence shown here is derived from an EMBL/GenBank/DDBJ whole genome shotgun (WGS) entry which is preliminary data.</text>
</comment>
<reference evidence="2" key="1">
    <citation type="submission" date="2020-06" db="EMBL/GenBank/DDBJ databases">
        <authorList>
            <person name="Li T."/>
            <person name="Hu X."/>
            <person name="Zhang T."/>
            <person name="Song X."/>
            <person name="Zhang H."/>
            <person name="Dai N."/>
            <person name="Sheng W."/>
            <person name="Hou X."/>
            <person name="Wei L."/>
        </authorList>
    </citation>
    <scope>NUCLEOTIDE SEQUENCE</scope>
    <source>
        <strain evidence="2">3651</strain>
        <tissue evidence="2">Leaf</tissue>
    </source>
</reference>
<feature type="compositionally biased region" description="Polar residues" evidence="1">
    <location>
        <begin position="29"/>
        <end position="39"/>
    </location>
</feature>